<gene>
    <name evidence="6" type="ORF">BD626DRAFT_234890</name>
</gene>
<accession>A0A550CJ28</accession>
<evidence type="ECO:0000256" key="3">
    <source>
        <dbReference type="ARBA" id="ARBA00022827"/>
    </source>
</evidence>
<dbReference type="InterPro" id="IPR036188">
    <property type="entry name" value="FAD/NAD-bd_sf"/>
</dbReference>
<reference evidence="6 7" key="1">
    <citation type="journal article" date="2019" name="New Phytol.">
        <title>Comparative genomics reveals unique wood-decay strategies and fruiting body development in the Schizophyllaceae.</title>
        <authorList>
            <person name="Almasi E."/>
            <person name="Sahu N."/>
            <person name="Krizsan K."/>
            <person name="Balint B."/>
            <person name="Kovacs G.M."/>
            <person name="Kiss B."/>
            <person name="Cseklye J."/>
            <person name="Drula E."/>
            <person name="Henrissat B."/>
            <person name="Nagy I."/>
            <person name="Chovatia M."/>
            <person name="Adam C."/>
            <person name="LaButti K."/>
            <person name="Lipzen A."/>
            <person name="Riley R."/>
            <person name="Grigoriev I.V."/>
            <person name="Nagy L.G."/>
        </authorList>
    </citation>
    <scope>NUCLEOTIDE SEQUENCE [LARGE SCALE GENOMIC DNA]</scope>
    <source>
        <strain evidence="6 7">NL-1724</strain>
    </source>
</reference>
<evidence type="ECO:0000259" key="5">
    <source>
        <dbReference type="Pfam" id="PF01494"/>
    </source>
</evidence>
<organism evidence="6 7">
    <name type="scientific">Schizophyllum amplum</name>
    <dbReference type="NCBI Taxonomy" id="97359"/>
    <lineage>
        <taxon>Eukaryota</taxon>
        <taxon>Fungi</taxon>
        <taxon>Dikarya</taxon>
        <taxon>Basidiomycota</taxon>
        <taxon>Agaricomycotina</taxon>
        <taxon>Agaricomycetes</taxon>
        <taxon>Agaricomycetidae</taxon>
        <taxon>Agaricales</taxon>
        <taxon>Schizophyllaceae</taxon>
        <taxon>Schizophyllum</taxon>
    </lineage>
</organism>
<evidence type="ECO:0000256" key="2">
    <source>
        <dbReference type="ARBA" id="ARBA00022630"/>
    </source>
</evidence>
<dbReference type="PANTHER" id="PTHR43004">
    <property type="entry name" value="TRK SYSTEM POTASSIUM UPTAKE PROTEIN"/>
    <property type="match status" value="1"/>
</dbReference>
<dbReference type="SUPFAM" id="SSF51905">
    <property type="entry name" value="FAD/NAD(P)-binding domain"/>
    <property type="match status" value="1"/>
</dbReference>
<comment type="cofactor">
    <cofactor evidence="1">
        <name>FAD</name>
        <dbReference type="ChEBI" id="CHEBI:57692"/>
    </cofactor>
</comment>
<name>A0A550CJ28_9AGAR</name>
<protein>
    <submittedName>
        <fullName evidence="6">FAD binding domain-containing protein</fullName>
    </submittedName>
</protein>
<dbReference type="GO" id="GO:0016709">
    <property type="term" value="F:oxidoreductase activity, acting on paired donors, with incorporation or reduction of molecular oxygen, NAD(P)H as one donor, and incorporation of one atom of oxygen"/>
    <property type="evidence" value="ECO:0007669"/>
    <property type="project" value="UniProtKB-ARBA"/>
</dbReference>
<dbReference type="STRING" id="97359.A0A550CJ28"/>
<evidence type="ECO:0000256" key="4">
    <source>
        <dbReference type="ARBA" id="ARBA00023002"/>
    </source>
</evidence>
<dbReference type="Pfam" id="PF01494">
    <property type="entry name" value="FAD_binding_3"/>
    <property type="match status" value="1"/>
</dbReference>
<dbReference type="PANTHER" id="PTHR43004:SF19">
    <property type="entry name" value="BINDING MONOOXYGENASE, PUTATIVE (JCVI)-RELATED"/>
    <property type="match status" value="1"/>
</dbReference>
<evidence type="ECO:0000313" key="6">
    <source>
        <dbReference type="EMBL" id="TRM64798.1"/>
    </source>
</evidence>
<dbReference type="InterPro" id="IPR050641">
    <property type="entry name" value="RIFMO-like"/>
</dbReference>
<dbReference type="GO" id="GO:0071949">
    <property type="term" value="F:FAD binding"/>
    <property type="evidence" value="ECO:0007669"/>
    <property type="project" value="InterPro"/>
</dbReference>
<feature type="domain" description="FAD-binding" evidence="5">
    <location>
        <begin position="6"/>
        <end position="371"/>
    </location>
</feature>
<comment type="caution">
    <text evidence="6">The sequence shown here is derived from an EMBL/GenBank/DDBJ whole genome shotgun (WGS) entry which is preliminary data.</text>
</comment>
<evidence type="ECO:0000313" key="7">
    <source>
        <dbReference type="Proteomes" id="UP000320762"/>
    </source>
</evidence>
<dbReference type="EMBL" id="VDMD01000006">
    <property type="protein sequence ID" value="TRM64798.1"/>
    <property type="molecule type" value="Genomic_DNA"/>
</dbReference>
<keyword evidence="2" id="KW-0285">Flavoprotein</keyword>
<keyword evidence="4" id="KW-0560">Oxidoreductase</keyword>
<dbReference type="Proteomes" id="UP000320762">
    <property type="component" value="Unassembled WGS sequence"/>
</dbReference>
<dbReference type="Gene3D" id="3.40.30.120">
    <property type="match status" value="1"/>
</dbReference>
<dbReference type="OrthoDB" id="2690153at2759"/>
<dbReference type="Gene3D" id="3.50.50.60">
    <property type="entry name" value="FAD/NAD(P)-binding domain"/>
    <property type="match status" value="1"/>
</dbReference>
<keyword evidence="7" id="KW-1185">Reference proteome</keyword>
<evidence type="ECO:0000256" key="1">
    <source>
        <dbReference type="ARBA" id="ARBA00001974"/>
    </source>
</evidence>
<dbReference type="AlphaFoldDB" id="A0A550CJ28"/>
<proteinExistence type="predicted"/>
<keyword evidence="3" id="KW-0274">FAD</keyword>
<sequence length="558" mass="60754">MSSQPVPVLIVGAGVSGLVLATLLAKNDVPLRIVERLPSDGRTIGAKGSGVQPRTQELLEIMGIPYDELMASGMGSLDMRFYAPPDGMTPAKTFPLAERLPVDPTVPYPELVTVSQANLESLLLRQLDKYGVKIEYSTTLQSLSQDQDTVTAVVKKDGLMERIDAKWLVGADGARGSSRKMLGVSYLGESRPGEKIFIADVTVAGNFPCDVRLFRAFPTLYLSPQYWHAWGQFHTSAVGLLPLGGGDPTHFQLHLMGPEIDFDKVKTPQDVKDMFYTISNRKDIKIDQVRWMSTWTANVRLADRMQIGRCLLVGDAAHCHSPAGAQGMNTGLQDSFNLAWKLAAVTKGTAPSSLLSSYEAERFPVIAEMLQISNEMHSRLFAHAAPADGDPDPFHHPGSTHQLGVNYRHSTVIFDERHTQRGEAPAPYQRTGRLRAGDRAPDAPANGRRLFSLLGVQRHTALLFCPKGEDGGLLPRLKQAMNGAWDVVAILPSGSKAIPDAPYVFVDTDDVAFKAYEVGDDPLAFVVRPDGMIGAVVMSEEGIKRYVDLLGADAALKL</sequence>
<dbReference type="PRINTS" id="PR00420">
    <property type="entry name" value="RNGMNOXGNASE"/>
</dbReference>
<dbReference type="InterPro" id="IPR002938">
    <property type="entry name" value="FAD-bd"/>
</dbReference>
<dbReference type="Gene3D" id="3.30.70.2450">
    <property type="match status" value="1"/>
</dbReference>